<name>A0A561P143_9BACT</name>
<dbReference type="RefSeq" id="WP_145675204.1">
    <property type="nucleotide sequence ID" value="NZ_VIWO01000017.1"/>
</dbReference>
<dbReference type="EMBL" id="VIWO01000017">
    <property type="protein sequence ID" value="TWF31842.1"/>
    <property type="molecule type" value="Genomic_DNA"/>
</dbReference>
<evidence type="ECO:0000313" key="3">
    <source>
        <dbReference type="Proteomes" id="UP000320811"/>
    </source>
</evidence>
<feature type="compositionally biased region" description="Basic and acidic residues" evidence="1">
    <location>
        <begin position="1245"/>
        <end position="1254"/>
    </location>
</feature>
<keyword evidence="3" id="KW-1185">Reference proteome</keyword>
<reference evidence="2 3" key="1">
    <citation type="submission" date="2019-06" db="EMBL/GenBank/DDBJ databases">
        <title>Sorghum-associated microbial communities from plants grown in Nebraska, USA.</title>
        <authorList>
            <person name="Schachtman D."/>
        </authorList>
    </citation>
    <scope>NUCLEOTIDE SEQUENCE [LARGE SCALE GENOMIC DNA]</scope>
    <source>
        <strain evidence="2 3">1209</strain>
    </source>
</reference>
<evidence type="ECO:0000313" key="2">
    <source>
        <dbReference type="EMBL" id="TWF31842.1"/>
    </source>
</evidence>
<proteinExistence type="predicted"/>
<feature type="region of interest" description="Disordered" evidence="1">
    <location>
        <begin position="1244"/>
        <end position="1265"/>
    </location>
</feature>
<comment type="caution">
    <text evidence="2">The sequence shown here is derived from an EMBL/GenBank/DDBJ whole genome shotgun (WGS) entry which is preliminary data.</text>
</comment>
<dbReference type="OrthoDB" id="9762853at2"/>
<evidence type="ECO:0000256" key="1">
    <source>
        <dbReference type="SAM" id="MobiDB-lite"/>
    </source>
</evidence>
<protein>
    <recommendedName>
        <fullName evidence="4">Baseplate J-like protein</fullName>
    </recommendedName>
</protein>
<dbReference type="AlphaFoldDB" id="A0A561P143"/>
<dbReference type="Proteomes" id="UP000320811">
    <property type="component" value="Unassembled WGS sequence"/>
</dbReference>
<evidence type="ECO:0008006" key="4">
    <source>
        <dbReference type="Google" id="ProtNLM"/>
    </source>
</evidence>
<gene>
    <name evidence="2" type="ORF">FHW36_11731</name>
</gene>
<sequence length="1265" mass="143222">MSNYFENMQDGLSQFERQLDALNPEYVKVDNRSNFDLLAQLTALSTEFNYYNFENEQDGDWQEFFHSDLVIMLILAANIQFTEYEEKYLFLRDAMGKSGTEATLFRHTAAFFSLLYDIAIVLMDLLQKLSAADKQQSLQYYIQQVIHAVAGEAAKLYRYELQVKELFPLDNARHHTLRTADTSRQLQLLFPGLFSPTATGDESFSGFYSLNEIYDALRSKFYQISSASAYYLKNQLHHQQHSPHMGLLMTFTTLYKHLQDQINEIPRRHLDYYYRTVLSMPQVAAVPDKVHILINPAPQVDNLSLDKGEVVLAPHSARKEPLQYELLEPFRAHNTNITALHTLYVSNYLQIASSNLQTNDIREAAIYQAVHPVIPPPAFAKLTIPPVTWPLLGEDQHDLSPSTRTMENSSVGFLVGSPALYLTEGVRSVQVKLHFNAASFAQLMKYLKNFSDVTRRSFAIITSELMSGAFLLSYTTLKGWTNIKHYNVRCSAAEQADNAIVINFLLRTHEEPFCVYNPEIHGAHISSKLPLLKVLLNNNSFHHPYSFLRSLALERVTVTANVTGYRSVKLDNNMGELSAGHSFRMFGSLPTVGSFLDICNTNVFNKYTTDFSVKLEWLDLPKNINGFDSYFSAYQAGMNNNAYKVGISSINNGVCLPERGNQEEFQLFRTTRNKEGDLYLADTSIIKGPDFTKISFPNAMKMDRESKHSSTVYKQGAIRLELTSPSEAFGHQLYGIIFPEIILYNARHPNRKKPLPAPPYVLMVKSISIDYTLEHSESLKPVKSAPRGECLEVHHIGIFGHEEIYPGPGVNYFPLLPVINEAGYLYIGFDQLQPGEELSLLFQLEDKFFSDTTTNLTPLNWSYLADNKWYPFESRCLLSDNTNNLARSGIVKIRVPAGINNHNSVMTPGTWWIRISTPSHECITPRVIGIFPNAVAAGRILDEGGYSLERVLSIPPLTIKKTRKDIRTIQAIWQLFPSFGGRKTESEDKYYTRVSERLRHKQRPVTSMDIAQVLLEAFPEILIVKCVTAAPAPGAKDISIIVVPRQSDSGLFISTEPKVNLDTLCRIQAFMREHISPFVDISICNPVYESVKVICSIQFQDPSDNNQNSHLQQLQLDIQKYLCPWLFDPTSHLKIGSTLYKSELLNFINRQPYVAYLTGFSLVHFYFSKDEITGNMVAMATDTAIGDLQEIRPSLPLSVLIPSTEHLITVLHAPEYKEPQALGIDALKISNELIIGNHPVTFTPVDDRPDHSPDEEMLTISITPP</sequence>
<accession>A0A561P143</accession>
<organism evidence="2 3">
    <name type="scientific">Chitinophaga polysaccharea</name>
    <dbReference type="NCBI Taxonomy" id="1293035"/>
    <lineage>
        <taxon>Bacteria</taxon>
        <taxon>Pseudomonadati</taxon>
        <taxon>Bacteroidota</taxon>
        <taxon>Chitinophagia</taxon>
        <taxon>Chitinophagales</taxon>
        <taxon>Chitinophagaceae</taxon>
        <taxon>Chitinophaga</taxon>
    </lineage>
</organism>